<dbReference type="InterPro" id="IPR010982">
    <property type="entry name" value="Lambda_DNA-bd_dom_sf"/>
</dbReference>
<dbReference type="CDD" id="cd06307">
    <property type="entry name" value="PBP1_sugar_binding"/>
    <property type="match status" value="1"/>
</dbReference>
<dbReference type="Gene3D" id="1.10.260.40">
    <property type="entry name" value="lambda repressor-like DNA-binding domains"/>
    <property type="match status" value="1"/>
</dbReference>
<dbReference type="SUPFAM" id="SSF53822">
    <property type="entry name" value="Periplasmic binding protein-like I"/>
    <property type="match status" value="1"/>
</dbReference>
<protein>
    <submittedName>
        <fullName evidence="5">LacI family transcriptional regulator</fullName>
    </submittedName>
</protein>
<name>A0A4Q9G7H4_9RHOB</name>
<dbReference type="SUPFAM" id="SSF47413">
    <property type="entry name" value="lambda repressor-like DNA-binding domains"/>
    <property type="match status" value="1"/>
</dbReference>
<keyword evidence="3" id="KW-0804">Transcription</keyword>
<proteinExistence type="predicted"/>
<sequence length="336" mass="36220">MAKVTLEDVAQAAGVSVATVDRVVNRRGGVSADKEAAILQAARRLGLDRTLTVKPTLTKRIAILIQPPSNPFHDQLRRGIDQARAIHRDLNLLFQIEQIDPARPDRIAAQIARAGTWADGMILTVPASPQVVTAIEALPLRIPVVTMADDVPTTRRAAFVGPDDRQSGRVAGDLMGYLIGQAGGEALVLIGRFDMPGHGARSGGFIDVLAERHPAIRVTEVLETHEDKATAAAMALRAARTNPDLRGIYLCTTGCSDLVTALASLRKSRPIAIVTHELTPERRIMLRDRKVQAIIDQRPMLEARLAVEAVARLVGRLEGEAGSIATEIQIVMPESV</sequence>
<dbReference type="PROSITE" id="PS50932">
    <property type="entry name" value="HTH_LACI_2"/>
    <property type="match status" value="1"/>
</dbReference>
<evidence type="ECO:0000259" key="4">
    <source>
        <dbReference type="PROSITE" id="PS50932"/>
    </source>
</evidence>
<dbReference type="SMART" id="SM00354">
    <property type="entry name" value="HTH_LACI"/>
    <property type="match status" value="1"/>
</dbReference>
<dbReference type="InterPro" id="IPR025997">
    <property type="entry name" value="SBP_2_dom"/>
</dbReference>
<dbReference type="PANTHER" id="PTHR30146">
    <property type="entry name" value="LACI-RELATED TRANSCRIPTIONAL REPRESSOR"/>
    <property type="match status" value="1"/>
</dbReference>
<keyword evidence="6" id="KW-1185">Reference proteome</keyword>
<dbReference type="Gene3D" id="3.40.50.2300">
    <property type="match status" value="2"/>
</dbReference>
<dbReference type="Pfam" id="PF13407">
    <property type="entry name" value="Peripla_BP_4"/>
    <property type="match status" value="1"/>
</dbReference>
<dbReference type="GO" id="GO:0000976">
    <property type="term" value="F:transcription cis-regulatory region binding"/>
    <property type="evidence" value="ECO:0007669"/>
    <property type="project" value="TreeGrafter"/>
</dbReference>
<evidence type="ECO:0000313" key="6">
    <source>
        <dbReference type="Proteomes" id="UP000293520"/>
    </source>
</evidence>
<organism evidence="5 6">
    <name type="scientific">Paracoccus subflavus</name>
    <dbReference type="NCBI Taxonomy" id="2528244"/>
    <lineage>
        <taxon>Bacteria</taxon>
        <taxon>Pseudomonadati</taxon>
        <taxon>Pseudomonadota</taxon>
        <taxon>Alphaproteobacteria</taxon>
        <taxon>Rhodobacterales</taxon>
        <taxon>Paracoccaceae</taxon>
        <taxon>Paracoccus</taxon>
    </lineage>
</organism>
<gene>
    <name evidence="5" type="ORF">EYE42_00995</name>
</gene>
<dbReference type="RefSeq" id="WP_130989447.1">
    <property type="nucleotide sequence ID" value="NZ_SISK01000001.1"/>
</dbReference>
<reference evidence="5 6" key="1">
    <citation type="submission" date="2019-02" db="EMBL/GenBank/DDBJ databases">
        <title>Paracoccus subflavus sp. nov., isolated from marine sediment of the Pacific Ocean.</title>
        <authorList>
            <person name="Zhang G."/>
        </authorList>
    </citation>
    <scope>NUCLEOTIDE SEQUENCE [LARGE SCALE GENOMIC DNA]</scope>
    <source>
        <strain evidence="5 6">GY0581</strain>
    </source>
</reference>
<dbReference type="InterPro" id="IPR000843">
    <property type="entry name" value="HTH_LacI"/>
</dbReference>
<evidence type="ECO:0000256" key="2">
    <source>
        <dbReference type="ARBA" id="ARBA00023125"/>
    </source>
</evidence>
<dbReference type="PANTHER" id="PTHR30146:SF152">
    <property type="entry name" value="TRANSCRIPTIONAL REGULATORY PROTEIN"/>
    <property type="match status" value="1"/>
</dbReference>
<keyword evidence="1" id="KW-0805">Transcription regulation</keyword>
<dbReference type="OrthoDB" id="9805774at2"/>
<dbReference type="GO" id="GO:0003700">
    <property type="term" value="F:DNA-binding transcription factor activity"/>
    <property type="evidence" value="ECO:0007669"/>
    <property type="project" value="TreeGrafter"/>
</dbReference>
<evidence type="ECO:0000256" key="1">
    <source>
        <dbReference type="ARBA" id="ARBA00023015"/>
    </source>
</evidence>
<dbReference type="AlphaFoldDB" id="A0A4Q9G7H4"/>
<dbReference type="Proteomes" id="UP000293520">
    <property type="component" value="Unassembled WGS sequence"/>
</dbReference>
<dbReference type="InterPro" id="IPR028082">
    <property type="entry name" value="Peripla_BP_I"/>
</dbReference>
<keyword evidence="2" id="KW-0238">DNA-binding</keyword>
<dbReference type="PRINTS" id="PR00036">
    <property type="entry name" value="HTHLACI"/>
</dbReference>
<dbReference type="PROSITE" id="PS00356">
    <property type="entry name" value="HTH_LACI_1"/>
    <property type="match status" value="1"/>
</dbReference>
<evidence type="ECO:0000313" key="5">
    <source>
        <dbReference type="EMBL" id="TBN43746.1"/>
    </source>
</evidence>
<dbReference type="EMBL" id="SISK01000001">
    <property type="protein sequence ID" value="TBN43746.1"/>
    <property type="molecule type" value="Genomic_DNA"/>
</dbReference>
<accession>A0A4Q9G7H4</accession>
<feature type="domain" description="HTH lacI-type" evidence="4">
    <location>
        <begin position="4"/>
        <end position="46"/>
    </location>
</feature>
<comment type="caution">
    <text evidence="5">The sequence shown here is derived from an EMBL/GenBank/DDBJ whole genome shotgun (WGS) entry which is preliminary data.</text>
</comment>
<dbReference type="Pfam" id="PF00356">
    <property type="entry name" value="LacI"/>
    <property type="match status" value="1"/>
</dbReference>
<dbReference type="CDD" id="cd01392">
    <property type="entry name" value="HTH_LacI"/>
    <property type="match status" value="1"/>
</dbReference>
<evidence type="ECO:0000256" key="3">
    <source>
        <dbReference type="ARBA" id="ARBA00023163"/>
    </source>
</evidence>